<evidence type="ECO:0000256" key="1">
    <source>
        <dbReference type="SAM" id="SignalP"/>
    </source>
</evidence>
<name>A0A2P8FPH5_9BACT</name>
<proteinExistence type="predicted"/>
<evidence type="ECO:0000313" key="3">
    <source>
        <dbReference type="Proteomes" id="UP000241964"/>
    </source>
</evidence>
<accession>A0A2P8FPH5</accession>
<comment type="caution">
    <text evidence="2">The sequence shown here is derived from an EMBL/GenBank/DDBJ whole genome shotgun (WGS) entry which is preliminary data.</text>
</comment>
<dbReference type="OrthoDB" id="6395228at2"/>
<keyword evidence="3" id="KW-1185">Reference proteome</keyword>
<evidence type="ECO:0000313" key="2">
    <source>
        <dbReference type="EMBL" id="PSL23599.1"/>
    </source>
</evidence>
<dbReference type="Proteomes" id="UP000241964">
    <property type="component" value="Unassembled WGS sequence"/>
</dbReference>
<organism evidence="2 3">
    <name type="scientific">Dyadobacter jiangsuensis</name>
    <dbReference type="NCBI Taxonomy" id="1591085"/>
    <lineage>
        <taxon>Bacteria</taxon>
        <taxon>Pseudomonadati</taxon>
        <taxon>Bacteroidota</taxon>
        <taxon>Cytophagia</taxon>
        <taxon>Cytophagales</taxon>
        <taxon>Spirosomataceae</taxon>
        <taxon>Dyadobacter</taxon>
    </lineage>
</organism>
<dbReference type="AlphaFoldDB" id="A0A2P8FPH5"/>
<dbReference type="RefSeq" id="WP_106598711.1">
    <property type="nucleotide sequence ID" value="NZ_PYAS01000016.1"/>
</dbReference>
<protein>
    <submittedName>
        <fullName evidence="2">Uncharacterized protein DUF4932</fullName>
    </submittedName>
</protein>
<feature type="signal peptide" evidence="1">
    <location>
        <begin position="1"/>
        <end position="19"/>
    </location>
</feature>
<feature type="chain" id="PRO_5015199219" evidence="1">
    <location>
        <begin position="20"/>
        <end position="471"/>
    </location>
</feature>
<sequence>MNFKRCCFLLVLLPVWAFGQPKMFYHKDTLKVAANAVGVRFSHMKAPMMLSGNKFGIVDLGSDGAPGKTATVYLENDSIQIRNDNFPYEEKHFFPLQLAGHNYKLRLRFNNVTASFPPAYIRENRGRALVEIPETFELANILLMLSPSGKKMGGMVDSGQYHDEVMAYFKPYLGHPVFKALDVGEAEYSNNYYEFRDNSICYEFKGDKLVPTQYFLVYGSDDSTYSNTFRNHVGLVADFAKQSNFRAFYQSNLPYYRQLIAQQAAWSDVAGMQRWLGKQFSQRGFDTSKLIFSPIINSRHSTQQFGGSDENGRSFHEMILFVNGPNLYNAAADLNEQQRRGVLAGIIFTEVDHNYVNPRTNNFKAQIDSVFANRDFWAPVAKTSFYSKPASIFNEYMTHALFSLYATDTFDALTAKFLIARREALNVEGRGFTKFREFNAVLMKLKKENPDTPVSDLYPKVIDWCRSFAMR</sequence>
<dbReference type="EMBL" id="PYAS01000016">
    <property type="protein sequence ID" value="PSL23599.1"/>
    <property type="molecule type" value="Genomic_DNA"/>
</dbReference>
<gene>
    <name evidence="2" type="ORF">CLV60_116155</name>
</gene>
<keyword evidence="1" id="KW-0732">Signal</keyword>
<reference evidence="2 3" key="1">
    <citation type="submission" date="2018-03" db="EMBL/GenBank/DDBJ databases">
        <title>Genomic Encyclopedia of Archaeal and Bacterial Type Strains, Phase II (KMG-II): from individual species to whole genera.</title>
        <authorList>
            <person name="Goeker M."/>
        </authorList>
    </citation>
    <scope>NUCLEOTIDE SEQUENCE [LARGE SCALE GENOMIC DNA]</scope>
    <source>
        <strain evidence="2 3">DSM 29057</strain>
    </source>
</reference>